<proteinExistence type="predicted"/>
<dbReference type="RefSeq" id="WP_142703589.1">
    <property type="nucleotide sequence ID" value="NZ_VIRS01000003.1"/>
</dbReference>
<evidence type="ECO:0000313" key="2">
    <source>
        <dbReference type="EMBL" id="TQS46182.1"/>
    </source>
</evidence>
<name>A0A545AXX3_9ACTN</name>
<sequence length="166" mass="18591">MAVTDWIQAGADAFAALGTVGAFGVGLVLFRREHRREESHAEEARRAQAAKVSAWVEAKHARDGSPELLFFVHNASDMPIYETALPLPARPDEETESEFIGLVPPGQTLTRSAPSEWLGSYYSPEPVQIEFLDSAGWFWTRDEQGLLVRNSERLSHDIWAKNARNR</sequence>
<organism evidence="2 3">
    <name type="scientific">Cryptosporangium phraense</name>
    <dbReference type="NCBI Taxonomy" id="2593070"/>
    <lineage>
        <taxon>Bacteria</taxon>
        <taxon>Bacillati</taxon>
        <taxon>Actinomycetota</taxon>
        <taxon>Actinomycetes</taxon>
        <taxon>Cryptosporangiales</taxon>
        <taxon>Cryptosporangiaceae</taxon>
        <taxon>Cryptosporangium</taxon>
    </lineage>
</organism>
<reference evidence="2 3" key="1">
    <citation type="submission" date="2019-07" db="EMBL/GenBank/DDBJ databases">
        <title>Cryptosporangium phraense sp. nov., isolated from plant litter.</title>
        <authorList>
            <person name="Suriyachadkun C."/>
        </authorList>
    </citation>
    <scope>NUCLEOTIDE SEQUENCE [LARGE SCALE GENOMIC DNA]</scope>
    <source>
        <strain evidence="2 3">A-T 5661</strain>
    </source>
</reference>
<comment type="caution">
    <text evidence="2">The sequence shown here is derived from an EMBL/GenBank/DDBJ whole genome shotgun (WGS) entry which is preliminary data.</text>
</comment>
<keyword evidence="3" id="KW-1185">Reference proteome</keyword>
<feature type="transmembrane region" description="Helical" evidence="1">
    <location>
        <begin position="6"/>
        <end position="30"/>
    </location>
</feature>
<keyword evidence="1" id="KW-0472">Membrane</keyword>
<dbReference type="AlphaFoldDB" id="A0A545AXX3"/>
<keyword evidence="1" id="KW-1133">Transmembrane helix</keyword>
<accession>A0A545AXX3</accession>
<evidence type="ECO:0000313" key="3">
    <source>
        <dbReference type="Proteomes" id="UP000317982"/>
    </source>
</evidence>
<keyword evidence="1" id="KW-0812">Transmembrane</keyword>
<protein>
    <submittedName>
        <fullName evidence="2">Uncharacterized protein</fullName>
    </submittedName>
</protein>
<dbReference type="EMBL" id="VIRS01000003">
    <property type="protein sequence ID" value="TQS46182.1"/>
    <property type="molecule type" value="Genomic_DNA"/>
</dbReference>
<evidence type="ECO:0000256" key="1">
    <source>
        <dbReference type="SAM" id="Phobius"/>
    </source>
</evidence>
<gene>
    <name evidence="2" type="ORF">FL583_06815</name>
</gene>
<dbReference type="Proteomes" id="UP000317982">
    <property type="component" value="Unassembled WGS sequence"/>
</dbReference>
<dbReference type="OrthoDB" id="3292668at2"/>
<dbReference type="InParanoid" id="A0A545AXX3"/>